<dbReference type="InterPro" id="IPR010432">
    <property type="entry name" value="RDD"/>
</dbReference>
<evidence type="ECO:0000256" key="1">
    <source>
        <dbReference type="ARBA" id="ARBA00004141"/>
    </source>
</evidence>
<evidence type="ECO:0000256" key="2">
    <source>
        <dbReference type="ARBA" id="ARBA00022692"/>
    </source>
</evidence>
<keyword evidence="2 5" id="KW-0812">Transmembrane</keyword>
<feature type="transmembrane region" description="Helical" evidence="5">
    <location>
        <begin position="98"/>
        <end position="119"/>
    </location>
</feature>
<protein>
    <submittedName>
        <fullName evidence="7">RDD family protein</fullName>
    </submittedName>
</protein>
<evidence type="ECO:0000259" key="6">
    <source>
        <dbReference type="Pfam" id="PF06271"/>
    </source>
</evidence>
<proteinExistence type="predicted"/>
<evidence type="ECO:0000256" key="3">
    <source>
        <dbReference type="ARBA" id="ARBA00022989"/>
    </source>
</evidence>
<dbReference type="RefSeq" id="WP_257891554.1">
    <property type="nucleotide sequence ID" value="NZ_JAIMBW010000001.1"/>
</dbReference>
<reference evidence="7 8" key="1">
    <citation type="submission" date="2021-07" db="EMBL/GenBank/DDBJ databases">
        <title>Karlodiniumbacter phycospheric gen. nov., sp. nov., a phycosphere bacterium isolated from karlodinium veneficum.</title>
        <authorList>
            <person name="Peng Y."/>
            <person name="Jiang L."/>
            <person name="Lee J."/>
        </authorList>
    </citation>
    <scope>NUCLEOTIDE SEQUENCE</scope>
    <source>
        <strain evidence="7 8">N5</strain>
    </source>
</reference>
<keyword evidence="3 5" id="KW-1133">Transmembrane helix</keyword>
<organism evidence="7">
    <name type="scientific">Gymnodinialimonas phycosphaerae</name>
    <dbReference type="NCBI Taxonomy" id="2841589"/>
    <lineage>
        <taxon>Bacteria</taxon>
        <taxon>Pseudomonadati</taxon>
        <taxon>Pseudomonadota</taxon>
        <taxon>Alphaproteobacteria</taxon>
        <taxon>Rhodobacterales</taxon>
        <taxon>Paracoccaceae</taxon>
        <taxon>Gymnodinialimonas</taxon>
    </lineage>
</organism>
<evidence type="ECO:0000313" key="8">
    <source>
        <dbReference type="Proteomes" id="UP000693972"/>
    </source>
</evidence>
<evidence type="ECO:0000256" key="5">
    <source>
        <dbReference type="SAM" id="Phobius"/>
    </source>
</evidence>
<keyword evidence="8" id="KW-1185">Reference proteome</keyword>
<keyword evidence="4 5" id="KW-0472">Membrane</keyword>
<dbReference type="Pfam" id="PF06271">
    <property type="entry name" value="RDD"/>
    <property type="match status" value="1"/>
</dbReference>
<gene>
    <name evidence="7" type="ORF">KUL25_02875</name>
</gene>
<dbReference type="Proteomes" id="UP000693972">
    <property type="component" value="Unassembled WGS sequence"/>
</dbReference>
<dbReference type="EMBL" id="CP078073">
    <property type="protein sequence ID" value="QXL88486.1"/>
    <property type="molecule type" value="Genomic_DNA"/>
</dbReference>
<feature type="domain" description="RDD" evidence="6">
    <location>
        <begin position="22"/>
        <end position="136"/>
    </location>
</feature>
<sequence length="145" mass="15942">MTRSPLPDPIYDAAYYEGVLPKRLFAWVIDAGLVFSAMLILSVLTVGIAFMLWIPVHFALAFFYRWSTLKAKSATLGMRLMNIELRGPGGAPLTSAEAALHTGSFLVSATFFFIQLVSIGMMIGRPYNRGLPDEIVGSVMINRPV</sequence>
<name>A0A975TXD8_9RHOB</name>
<evidence type="ECO:0000256" key="4">
    <source>
        <dbReference type="ARBA" id="ARBA00023136"/>
    </source>
</evidence>
<dbReference type="GO" id="GO:0016020">
    <property type="term" value="C:membrane"/>
    <property type="evidence" value="ECO:0007669"/>
    <property type="project" value="UniProtKB-SubCell"/>
</dbReference>
<comment type="subcellular location">
    <subcellularLocation>
        <location evidence="1">Membrane</location>
        <topology evidence="1">Multi-pass membrane protein</topology>
    </subcellularLocation>
</comment>
<accession>A0A975TXD8</accession>
<dbReference type="EMBL" id="JAIMBW010000001">
    <property type="protein sequence ID" value="MBY4891705.1"/>
    <property type="molecule type" value="Genomic_DNA"/>
</dbReference>
<dbReference type="AlphaFoldDB" id="A0A975TXD8"/>
<evidence type="ECO:0000313" key="7">
    <source>
        <dbReference type="EMBL" id="QXL88486.1"/>
    </source>
</evidence>